<proteinExistence type="predicted"/>
<feature type="transmembrane region" description="Helical" evidence="1">
    <location>
        <begin position="12"/>
        <end position="33"/>
    </location>
</feature>
<dbReference type="InterPro" id="IPR003399">
    <property type="entry name" value="Mce/MlaD"/>
</dbReference>
<reference evidence="4" key="1">
    <citation type="submission" date="2021-07" db="EMBL/GenBank/DDBJ databases">
        <title>Candidatus Kaistella beijingensis sp. nov. isolated from a municipal wastewater treatment plant is involved in sludge foaming.</title>
        <authorList>
            <person name="Song Y."/>
            <person name="Liu S.-J."/>
        </authorList>
    </citation>
    <scope>NUCLEOTIDE SEQUENCE</scope>
    <source>
        <strain evidence="4">DSM 43998</strain>
    </source>
</reference>
<evidence type="ECO:0000313" key="5">
    <source>
        <dbReference type="Proteomes" id="UP000887023"/>
    </source>
</evidence>
<evidence type="ECO:0000259" key="2">
    <source>
        <dbReference type="Pfam" id="PF02470"/>
    </source>
</evidence>
<accession>A0ABX8S8M0</accession>
<organism evidence="4 5">
    <name type="scientific">Skermania pinensis</name>
    <dbReference type="NCBI Taxonomy" id="39122"/>
    <lineage>
        <taxon>Bacteria</taxon>
        <taxon>Bacillati</taxon>
        <taxon>Actinomycetota</taxon>
        <taxon>Actinomycetes</taxon>
        <taxon>Mycobacteriales</taxon>
        <taxon>Gordoniaceae</taxon>
        <taxon>Skermania</taxon>
    </lineage>
</organism>
<evidence type="ECO:0000313" key="4">
    <source>
        <dbReference type="EMBL" id="QXQ13512.1"/>
    </source>
</evidence>
<dbReference type="PANTHER" id="PTHR33371">
    <property type="entry name" value="INTERMEMBRANE PHOSPHOLIPID TRANSPORT SYSTEM BINDING PROTEIN MLAD-RELATED"/>
    <property type="match status" value="1"/>
</dbReference>
<keyword evidence="1" id="KW-0812">Transmembrane</keyword>
<dbReference type="Proteomes" id="UP000887023">
    <property type="component" value="Chromosome"/>
</dbReference>
<gene>
    <name evidence="4" type="ORF">KV203_17085</name>
</gene>
<name>A0ABX8S8M0_9ACTN</name>
<dbReference type="RefSeq" id="WP_066474192.1">
    <property type="nucleotide sequence ID" value="NZ_CBCRUZ010000007.1"/>
</dbReference>
<evidence type="ECO:0000256" key="1">
    <source>
        <dbReference type="SAM" id="Phobius"/>
    </source>
</evidence>
<dbReference type="Pfam" id="PF11887">
    <property type="entry name" value="Mce4_CUP1"/>
    <property type="match status" value="1"/>
</dbReference>
<sequence length="340" mass="36167">MRNTATTVKLGIFAVVMTVIFTGLAIVFSQVTFSRTEGYQAVITSASGLRSGDKVRIAGVPVGSVGKVRVGSDNYAHVDFDVEDRYTLLQSTRATVRYENLVGDRYLELLEGPGSLAPLSAGSTIPTERTAPALDLDLLLGGFKPLLQGLDPGQVNDLTAALIQVFQGSGETLVSLFSSTGSFSKTLADRDQLIGSVITNLNQVLATIDARGDQFSSTLDQLQQLVSGLAADRDPIGAALPRLAGATGDLTELLQAARPDLQNDVTQLGKVSTQLDDGNEHIQWVLDQLPGTFRKLVRLGAYGSFFQFYACQTQIKFTVPGAGNLMLKTPGPQTTGRCAP</sequence>
<dbReference type="InterPro" id="IPR005693">
    <property type="entry name" value="Mce"/>
</dbReference>
<dbReference type="InterPro" id="IPR052336">
    <property type="entry name" value="MlaD_Phospholipid_Transporter"/>
</dbReference>
<keyword evidence="1" id="KW-1133">Transmembrane helix</keyword>
<dbReference type="InterPro" id="IPR024516">
    <property type="entry name" value="Mce_C"/>
</dbReference>
<dbReference type="EMBL" id="CP079105">
    <property type="protein sequence ID" value="QXQ13512.1"/>
    <property type="molecule type" value="Genomic_DNA"/>
</dbReference>
<feature type="domain" description="Mammalian cell entry C-terminal" evidence="3">
    <location>
        <begin position="116"/>
        <end position="321"/>
    </location>
</feature>
<dbReference type="NCBIfam" id="TIGR00996">
    <property type="entry name" value="Mtu_fam_mce"/>
    <property type="match status" value="1"/>
</dbReference>
<keyword evidence="1" id="KW-0472">Membrane</keyword>
<keyword evidence="5" id="KW-1185">Reference proteome</keyword>
<evidence type="ECO:0000259" key="3">
    <source>
        <dbReference type="Pfam" id="PF11887"/>
    </source>
</evidence>
<dbReference type="Pfam" id="PF02470">
    <property type="entry name" value="MlaD"/>
    <property type="match status" value="1"/>
</dbReference>
<dbReference type="PANTHER" id="PTHR33371:SF17">
    <property type="entry name" value="MCE-FAMILY PROTEIN MCE1B"/>
    <property type="match status" value="1"/>
</dbReference>
<protein>
    <submittedName>
        <fullName evidence="4">MCE family protein</fullName>
    </submittedName>
</protein>
<feature type="domain" description="Mce/MlaD" evidence="2">
    <location>
        <begin position="38"/>
        <end position="111"/>
    </location>
</feature>